<organism evidence="2">
    <name type="scientific">Solanum chacoense</name>
    <name type="common">Chaco potato</name>
    <dbReference type="NCBI Taxonomy" id="4108"/>
    <lineage>
        <taxon>Eukaryota</taxon>
        <taxon>Viridiplantae</taxon>
        <taxon>Streptophyta</taxon>
        <taxon>Embryophyta</taxon>
        <taxon>Tracheophyta</taxon>
        <taxon>Spermatophyta</taxon>
        <taxon>Magnoliopsida</taxon>
        <taxon>eudicotyledons</taxon>
        <taxon>Gunneridae</taxon>
        <taxon>Pentapetalae</taxon>
        <taxon>asterids</taxon>
        <taxon>lamiids</taxon>
        <taxon>Solanales</taxon>
        <taxon>Solanaceae</taxon>
        <taxon>Solanoideae</taxon>
        <taxon>Solaneae</taxon>
        <taxon>Solanum</taxon>
    </lineage>
</organism>
<dbReference type="EMBL" id="GEDG01023845">
    <property type="protein sequence ID" value="JAP16424.1"/>
    <property type="molecule type" value="Transcribed_RNA"/>
</dbReference>
<dbReference type="InterPro" id="IPR057670">
    <property type="entry name" value="SH3_retrovirus"/>
</dbReference>
<accession>A0A0V0H852</accession>
<protein>
    <submittedName>
        <fullName evidence="2">Putative ovule protein</fullName>
    </submittedName>
</protein>
<proteinExistence type="predicted"/>
<dbReference type="Pfam" id="PF25597">
    <property type="entry name" value="SH3_retrovirus"/>
    <property type="match status" value="1"/>
</dbReference>
<evidence type="ECO:0000313" key="2">
    <source>
        <dbReference type="EMBL" id="JAP16424.1"/>
    </source>
</evidence>
<dbReference type="AlphaFoldDB" id="A0A0V0H852"/>
<evidence type="ECO:0000259" key="1">
    <source>
        <dbReference type="Pfam" id="PF25597"/>
    </source>
</evidence>
<feature type="domain" description="Retroviral polymerase SH3-like" evidence="1">
    <location>
        <begin position="2"/>
        <end position="46"/>
    </location>
</feature>
<name>A0A0V0H852_SOLCH</name>
<sequence>MALKCVFLGYSRLQKGYQCYCTETGKYLTSNYVVFSETTPFFYTPPISTSQEEEDEWLVYQVTGVVIEQSCVVPSSPSSFVDHNPTILPLVPAPSTVTRPPIVQVYSRRRENDDT</sequence>
<reference evidence="2" key="1">
    <citation type="submission" date="2015-12" db="EMBL/GenBank/DDBJ databases">
        <title>Gene expression during late stages of embryo sac development: a critical building block for successful pollen-pistil interactions.</title>
        <authorList>
            <person name="Liu Y."/>
            <person name="Joly V."/>
            <person name="Sabar M."/>
            <person name="Matton D.P."/>
        </authorList>
    </citation>
    <scope>NUCLEOTIDE SEQUENCE</scope>
</reference>